<accession>A0ABR0IH28</accession>
<evidence type="ECO:0000256" key="1">
    <source>
        <dbReference type="SAM" id="MobiDB-lite"/>
    </source>
</evidence>
<feature type="compositionally biased region" description="Acidic residues" evidence="1">
    <location>
        <begin position="122"/>
        <end position="133"/>
    </location>
</feature>
<feature type="region of interest" description="Disordered" evidence="1">
    <location>
        <begin position="117"/>
        <end position="192"/>
    </location>
</feature>
<sequence>MYWRTCAHLPCSKCTGFGRTIPVYDQGAGCWRQNGSGEGLKDVDVGSSQTLPDEYPEDSMTDTEFDLDLTVGRTKTAAPARTRWTLTPRLHKQPEETTDAELRASVIRAQRGINGRSLVGYEPEEDADMESEPEEKTYVDSQATVSDPEMEFDSCEEQEDDVVDKEGEKQTGASSRAKSPKSRTVEDQLETG</sequence>
<dbReference type="RefSeq" id="XP_062802906.1">
    <property type="nucleotide sequence ID" value="XM_062940226.1"/>
</dbReference>
<dbReference type="EMBL" id="JAFFHC010000002">
    <property type="protein sequence ID" value="KAK4679436.1"/>
    <property type="molecule type" value="Genomic_DNA"/>
</dbReference>
<feature type="compositionally biased region" description="Acidic residues" evidence="1">
    <location>
        <begin position="148"/>
        <end position="163"/>
    </location>
</feature>
<evidence type="ECO:0000313" key="2">
    <source>
        <dbReference type="EMBL" id="KAK4679436.1"/>
    </source>
</evidence>
<dbReference type="GeneID" id="87960747"/>
<dbReference type="Proteomes" id="UP001323617">
    <property type="component" value="Unassembled WGS sequence"/>
</dbReference>
<reference evidence="2 3" key="1">
    <citation type="journal article" date="2023" name="bioRxiv">
        <title>High-quality genome assemblies of four members of thePodospora anserinaspecies complex.</title>
        <authorList>
            <person name="Ament-Velasquez S.L."/>
            <person name="Vogan A.A."/>
            <person name="Wallerman O."/>
            <person name="Hartmann F."/>
            <person name="Gautier V."/>
            <person name="Silar P."/>
            <person name="Giraud T."/>
            <person name="Johannesson H."/>
        </authorList>
    </citation>
    <scope>NUCLEOTIDE SEQUENCE [LARGE SCALE GENOMIC DNA]</scope>
    <source>
        <strain evidence="2 3">CBS 124.78</strain>
    </source>
</reference>
<keyword evidence="3" id="KW-1185">Reference proteome</keyword>
<organism evidence="2 3">
    <name type="scientific">Podospora pseudoanserina</name>
    <dbReference type="NCBI Taxonomy" id="2609844"/>
    <lineage>
        <taxon>Eukaryota</taxon>
        <taxon>Fungi</taxon>
        <taxon>Dikarya</taxon>
        <taxon>Ascomycota</taxon>
        <taxon>Pezizomycotina</taxon>
        <taxon>Sordariomycetes</taxon>
        <taxon>Sordariomycetidae</taxon>
        <taxon>Sordariales</taxon>
        <taxon>Podosporaceae</taxon>
        <taxon>Podospora</taxon>
    </lineage>
</organism>
<proteinExistence type="predicted"/>
<name>A0ABR0IH28_9PEZI</name>
<protein>
    <submittedName>
        <fullName evidence="2">Uncharacterized protein</fullName>
    </submittedName>
</protein>
<gene>
    <name evidence="2" type="ORF">QC764_0034730</name>
</gene>
<comment type="caution">
    <text evidence="2">The sequence shown here is derived from an EMBL/GenBank/DDBJ whole genome shotgun (WGS) entry which is preliminary data.</text>
</comment>
<evidence type="ECO:0000313" key="3">
    <source>
        <dbReference type="Proteomes" id="UP001323617"/>
    </source>
</evidence>